<evidence type="ECO:0000256" key="1">
    <source>
        <dbReference type="SAM" id="Coils"/>
    </source>
</evidence>
<feature type="region of interest" description="Disordered" evidence="2">
    <location>
        <begin position="299"/>
        <end position="370"/>
    </location>
</feature>
<proteinExistence type="predicted"/>
<reference evidence="3" key="1">
    <citation type="submission" date="2021-01" db="EMBL/GenBank/DDBJ databases">
        <authorList>
            <person name="Corre E."/>
            <person name="Pelletier E."/>
            <person name="Niang G."/>
            <person name="Scheremetjew M."/>
            <person name="Finn R."/>
            <person name="Kale V."/>
            <person name="Holt S."/>
            <person name="Cochrane G."/>
            <person name="Meng A."/>
            <person name="Brown T."/>
            <person name="Cohen L."/>
        </authorList>
    </citation>
    <scope>NUCLEOTIDE SEQUENCE</scope>
    <source>
        <strain evidence="3">CCMP1320</strain>
    </source>
</reference>
<feature type="compositionally biased region" description="Basic and acidic residues" evidence="2">
    <location>
        <begin position="409"/>
        <end position="421"/>
    </location>
</feature>
<organism evidence="3">
    <name type="scientific">Dunaliella tertiolecta</name>
    <name type="common">Green alga</name>
    <dbReference type="NCBI Taxonomy" id="3047"/>
    <lineage>
        <taxon>Eukaryota</taxon>
        <taxon>Viridiplantae</taxon>
        <taxon>Chlorophyta</taxon>
        <taxon>core chlorophytes</taxon>
        <taxon>Chlorophyceae</taxon>
        <taxon>CS clade</taxon>
        <taxon>Chlamydomonadales</taxon>
        <taxon>Dunaliellaceae</taxon>
        <taxon>Dunaliella</taxon>
    </lineage>
</organism>
<evidence type="ECO:0000313" key="3">
    <source>
        <dbReference type="EMBL" id="CAE0488169.1"/>
    </source>
</evidence>
<feature type="region of interest" description="Disordered" evidence="2">
    <location>
        <begin position="403"/>
        <end position="442"/>
    </location>
</feature>
<accession>A0A7S3QP63</accession>
<dbReference type="AlphaFoldDB" id="A0A7S3QP63"/>
<feature type="region of interest" description="Disordered" evidence="2">
    <location>
        <begin position="225"/>
        <end position="248"/>
    </location>
</feature>
<dbReference type="EMBL" id="HBIP01006306">
    <property type="protein sequence ID" value="CAE0488169.1"/>
    <property type="molecule type" value="Transcribed_RNA"/>
</dbReference>
<protein>
    <submittedName>
        <fullName evidence="3">Uncharacterized protein</fullName>
    </submittedName>
</protein>
<feature type="compositionally biased region" description="Polar residues" evidence="2">
    <location>
        <begin position="299"/>
        <end position="318"/>
    </location>
</feature>
<feature type="coiled-coil region" evidence="1">
    <location>
        <begin position="52"/>
        <end position="94"/>
    </location>
</feature>
<sequence>MVIKQQSPTLIQGLNDNPLFESSAASHLSQQLSDNSTDPLQLLNAELQGFVLQQSNEALEAARLNKELSLQEAKTGEQKEIRRLESVVKALETTSQQMHGRMHKLEDVCASLHAAVISLQSTIVDAGISHPDTLPIMGAPEGLKAVDMPRRKTTHLAFSQRDSASSMDLLEQHRVLCTNLARGVLSSDPLSAACEGHMSCVSQRSTAEDSVQGDGANGIEGRRWAVPALSNPPPPDPGVGSDAQRHTRKVRWAAGAQDGNNTSLARRASTCAVFSEGIPDTNSQLAKFRASLQQIPASLEASSTSRTTHPFQRSSSSRAILGGGTEGMRLSGKPLPPRRVTSNGDVRHKHAEGQEDDNESEDLWRGLPQRSSHNGGFRCRFGEGREVGKEDLRRMLPSRRFTFNAGHAGRRDPCAPREVSAKKGHRQRAKAEEEEEEEQQKDDLGILIVHPRIKFGEMSHWVDAHERVRATTAEIQRTESY</sequence>
<evidence type="ECO:0000256" key="2">
    <source>
        <dbReference type="SAM" id="MobiDB-lite"/>
    </source>
</evidence>
<gene>
    <name evidence="3" type="ORF">DTER00134_LOCUS3233</name>
</gene>
<keyword evidence="1" id="KW-0175">Coiled coil</keyword>
<name>A0A7S3QP63_DUNTE</name>